<dbReference type="Proteomes" id="UP001620626">
    <property type="component" value="Unassembled WGS sequence"/>
</dbReference>
<evidence type="ECO:0000256" key="2">
    <source>
        <dbReference type="SAM" id="Coils"/>
    </source>
</evidence>
<keyword evidence="1" id="KW-0479">Metal-binding</keyword>
<keyword evidence="1" id="KW-0863">Zinc-finger</keyword>
<feature type="region of interest" description="Disordered" evidence="3">
    <location>
        <begin position="1200"/>
        <end position="1240"/>
    </location>
</feature>
<dbReference type="GO" id="GO:0019899">
    <property type="term" value="F:enzyme binding"/>
    <property type="evidence" value="ECO:0007669"/>
    <property type="project" value="UniProtKB-ARBA"/>
</dbReference>
<dbReference type="InterPro" id="IPR036875">
    <property type="entry name" value="Znf_CCHC_sf"/>
</dbReference>
<organism evidence="5 6">
    <name type="scientific">Heterodera trifolii</name>
    <dbReference type="NCBI Taxonomy" id="157864"/>
    <lineage>
        <taxon>Eukaryota</taxon>
        <taxon>Metazoa</taxon>
        <taxon>Ecdysozoa</taxon>
        <taxon>Nematoda</taxon>
        <taxon>Chromadorea</taxon>
        <taxon>Rhabditida</taxon>
        <taxon>Tylenchina</taxon>
        <taxon>Tylenchomorpha</taxon>
        <taxon>Tylenchoidea</taxon>
        <taxon>Heteroderidae</taxon>
        <taxon>Heteroderinae</taxon>
        <taxon>Heterodera</taxon>
    </lineage>
</organism>
<keyword evidence="2" id="KW-0175">Coiled coil</keyword>
<dbReference type="InterPro" id="IPR001878">
    <property type="entry name" value="Znf_CCHC"/>
</dbReference>
<name>A0ABD2I3Z6_9BILA</name>
<dbReference type="SMART" id="SM00343">
    <property type="entry name" value="ZnF_C2HC"/>
    <property type="match status" value="1"/>
</dbReference>
<reference evidence="5 6" key="1">
    <citation type="submission" date="2024-10" db="EMBL/GenBank/DDBJ databases">
        <authorList>
            <person name="Kim D."/>
        </authorList>
    </citation>
    <scope>NUCLEOTIDE SEQUENCE [LARGE SCALE GENOMIC DNA]</scope>
    <source>
        <strain evidence="5">BH-2024</strain>
    </source>
</reference>
<dbReference type="PANTHER" id="PTHR19963">
    <property type="entry name" value="CCHC-TYPE DOMAIN-CONTAINING PROTEIN"/>
    <property type="match status" value="1"/>
</dbReference>
<comment type="caution">
    <text evidence="5">The sequence shown here is derived from an EMBL/GenBank/DDBJ whole genome shotgun (WGS) entry which is preliminary data.</text>
</comment>
<protein>
    <recommendedName>
        <fullName evidence="4">CCHC-type domain-containing protein</fullName>
    </recommendedName>
</protein>
<evidence type="ECO:0000313" key="6">
    <source>
        <dbReference type="Proteomes" id="UP001620626"/>
    </source>
</evidence>
<evidence type="ECO:0000313" key="5">
    <source>
        <dbReference type="EMBL" id="KAL3073873.1"/>
    </source>
</evidence>
<evidence type="ECO:0000256" key="1">
    <source>
        <dbReference type="PROSITE-ProRule" id="PRU00047"/>
    </source>
</evidence>
<dbReference type="PROSITE" id="PS50158">
    <property type="entry name" value="ZF_CCHC"/>
    <property type="match status" value="1"/>
</dbReference>
<dbReference type="EMBL" id="JBICBT010001307">
    <property type="protein sequence ID" value="KAL3073873.1"/>
    <property type="molecule type" value="Genomic_DNA"/>
</dbReference>
<dbReference type="AlphaFoldDB" id="A0ABD2I3Z6"/>
<dbReference type="Pfam" id="PF00098">
    <property type="entry name" value="zf-CCHC"/>
    <property type="match status" value="1"/>
</dbReference>
<dbReference type="Gene3D" id="4.10.60.10">
    <property type="entry name" value="Zinc finger, CCHC-type"/>
    <property type="match status" value="1"/>
</dbReference>
<evidence type="ECO:0000259" key="4">
    <source>
        <dbReference type="PROSITE" id="PS50158"/>
    </source>
</evidence>
<dbReference type="PANTHER" id="PTHR19963:SF30">
    <property type="entry name" value="ENDONUCLEASE_EXONUCLEASE_PHOSPHATASE DOMAIN-CONTAINING PROTEIN"/>
    <property type="match status" value="1"/>
</dbReference>
<proteinExistence type="predicted"/>
<keyword evidence="6" id="KW-1185">Reference proteome</keyword>
<dbReference type="GO" id="GO:0008270">
    <property type="term" value="F:zinc ion binding"/>
    <property type="evidence" value="ECO:0007669"/>
    <property type="project" value="UniProtKB-KW"/>
</dbReference>
<gene>
    <name evidence="5" type="ORF">niasHT_036868</name>
</gene>
<accession>A0ABD2I3Z6</accession>
<sequence>MVPVMRSPPLTRQRALNLGIQVRNEGIGDMQGEQRVQQQHPVVENAPLRENQHRQSRLSSVSSVLGTEEIHQRLLEIRNPQNVMDAQNRDGLDESVLLDRHGNSVFHQNSQEQNLGRENGRNIQQQNLGVNLDQRIANLDLVDNWVFNPHLTSAPNVAAARIRQQEESLAINRQPEFQQHFFTEENLAAHPNVVAERLEQRGQIHFAPVRQAMNMQQRKNADYQPRLMHQQNHAQFEERAYRQQNQGNLVVKNQPARFYEHANPNFENGAAENVMMNQQRGAQPPISNLEYVLILDRLPELKGNEGADKVRYFFKKFVSATEGWPDNKRISSLESKISGRAERAFNAALANQPYRFDAIRRAVQAQLEETDCREMGAFDELMNGLKRKPNEKLDELADRVQNVVQRAYPGLTQNLVDEYATKHLIRALSNPELSLSLEMARRPGMCFDEFVALAARAESIQKATKNSTNERRSFEERNRPMQQNFSGLGQQFQNQQIQNFSQSFQPRENVVCYNCNELGHFSRECRRPKQYFDGRANQSYAVPATGANSFQMRPNGPEKRTLSQTSTKETDQRRSQNFLKQTRIVMQEEEPPDAFCRGVQLSSEIEEFFENELDERNGEQNEGKSLGLGRVGKIVATKVETFGAKTEAMIDGGAQISLVSATFLYKLIRENGLDLQRANFAGTKDRIADVNGRELQCFGTLTLPILRKGCVEQLMCFHVTSAPFGFDLLFGTNSLSALGFSLYDEPNKEIIQFEKATKSENSVRVIFSTKIQPRKNEFVEMKVDEQSDGQDTVICQMPGEKAVREKAKCEAEKARKELRENAKRTERNETQCKNDRAKAVELSGKLRRNEELVKKMERKFDVQDAKIARLNNILGKHAKALERTEAEKNAMEKELETLREKIRVEQIVRESAEESLRLERKLGNGTIKLGNPQKTEHLGQAIVGQLRTIANSVGGKVMETECRYECAVNKDNLPETGYTQTEEPKPNVIAELPKSEKQGWNEVLKKASFALEKVRVTTIHRKPLLVERPSVIVGDSSAKQLLKIWPKSQFIGTEEGTITDVIKEFDSAILSSKVKSVIVMIGRDSIRGGETIENVMENVGRLEQLLQRFSHVPVFWLPPPFIKEKTIEYEELITQMKQHFGTPRGNVKFVTTTPAGRSVLELWRYGSGFNTDHVFNDGKMKEKGLLVLRAWVMSQIKGMPKEDEKEELGPKKTEEGKNGGISTAERGRGQFNQPGFRGARHVHQQLPYRRSFVRSFPSRPHFGADLR</sequence>
<feature type="region of interest" description="Disordered" evidence="3">
    <location>
        <begin position="543"/>
        <end position="575"/>
    </location>
</feature>
<evidence type="ECO:0000256" key="3">
    <source>
        <dbReference type="SAM" id="MobiDB-lite"/>
    </source>
</evidence>
<feature type="compositionally biased region" description="Polar residues" evidence="3">
    <location>
        <begin position="543"/>
        <end position="552"/>
    </location>
</feature>
<feature type="compositionally biased region" description="Basic and acidic residues" evidence="3">
    <location>
        <begin position="1200"/>
        <end position="1217"/>
    </location>
</feature>
<feature type="coiled-coil region" evidence="2">
    <location>
        <begin position="804"/>
        <end position="915"/>
    </location>
</feature>
<feature type="domain" description="CCHC-type" evidence="4">
    <location>
        <begin position="512"/>
        <end position="527"/>
    </location>
</feature>
<keyword evidence="1" id="KW-0862">Zinc</keyword>
<dbReference type="SUPFAM" id="SSF57756">
    <property type="entry name" value="Retrovirus zinc finger-like domains"/>
    <property type="match status" value="1"/>
</dbReference>